<evidence type="ECO:0000313" key="5">
    <source>
        <dbReference type="Proteomes" id="UP000471751"/>
    </source>
</evidence>
<evidence type="ECO:0000256" key="1">
    <source>
        <dbReference type="ARBA" id="ARBA00022741"/>
    </source>
</evidence>
<reference evidence="4 5" key="1">
    <citation type="submission" date="2020-02" db="EMBL/GenBank/DDBJ databases">
        <title>Broccoli isolated Pseudomonas sp.</title>
        <authorList>
            <person name="Fujikawa T."/>
            <person name="Sawada H."/>
        </authorList>
    </citation>
    <scope>NUCLEOTIDE SEQUENCE [LARGE SCALE GENOMIC DNA]</scope>
    <source>
        <strain evidence="4 5">JCM 32154</strain>
    </source>
</reference>
<dbReference type="PANTHER" id="PTHR43272">
    <property type="entry name" value="LONG-CHAIN-FATTY-ACID--COA LIGASE"/>
    <property type="match status" value="1"/>
</dbReference>
<keyword evidence="2" id="KW-0067">ATP-binding</keyword>
<dbReference type="EMBL" id="JAAHBT010000135">
    <property type="protein sequence ID" value="NES10529.1"/>
    <property type="molecule type" value="Genomic_DNA"/>
</dbReference>
<proteinExistence type="predicted"/>
<name>A0A6I5RS37_9PSED</name>
<evidence type="ECO:0000313" key="4">
    <source>
        <dbReference type="EMBL" id="NES10529.1"/>
    </source>
</evidence>
<dbReference type="Gene3D" id="3.40.50.12780">
    <property type="entry name" value="N-terminal domain of ligase-like"/>
    <property type="match status" value="1"/>
</dbReference>
<keyword evidence="1" id="KW-0547">Nucleotide-binding</keyword>
<dbReference type="GO" id="GO:0005524">
    <property type="term" value="F:ATP binding"/>
    <property type="evidence" value="ECO:0007669"/>
    <property type="project" value="UniProtKB-KW"/>
</dbReference>
<keyword evidence="4" id="KW-0436">Ligase</keyword>
<dbReference type="Proteomes" id="UP000471751">
    <property type="component" value="Unassembled WGS sequence"/>
</dbReference>
<keyword evidence="5" id="KW-1185">Reference proteome</keyword>
<dbReference type="RefSeq" id="WP_163936799.1">
    <property type="nucleotide sequence ID" value="NZ_BMQU01000004.1"/>
</dbReference>
<dbReference type="SUPFAM" id="SSF56801">
    <property type="entry name" value="Acetyl-CoA synthetase-like"/>
    <property type="match status" value="1"/>
</dbReference>
<sequence>MVQFAQHRPDAPGTLPEWLQRQAADHATRLALRHKHLGVWQVRTWQQLADEVHRLATAFQQRGFTEASTLVVLSRPRPEALIAALAAQWLGGVAVLFDPLQGSAAQVELLRELNPGYFFAEGAEEMALVGAAKLSASLLFYADGRGVAAEYAEAALDYAVLVATSADPALKVRARTERSAFNFYRLHEDQHIELQRISHGELVREGARLVQLEHLGPDEEALAARAFAAGGQARYLLAPWLIAGFRLNFPENLHTRDRDRRELGPTLVAGTRETYGRLYQEVLTRLPDAGTWQRRLVDWALAAQPGALRRLLGYWLVRRALRDIIGFSRIQAPLLVGEPLAEPVQAFFAALDIRVRTWPDPARWQVAPIEPASRISGWIDDRPQLA</sequence>
<dbReference type="PANTHER" id="PTHR43272:SF33">
    <property type="entry name" value="AMP-BINDING DOMAIN-CONTAINING PROTEIN-RELATED"/>
    <property type="match status" value="1"/>
</dbReference>
<dbReference type="InterPro" id="IPR000873">
    <property type="entry name" value="AMP-dep_synth/lig_dom"/>
</dbReference>
<accession>A0A6I5RS37</accession>
<evidence type="ECO:0000256" key="2">
    <source>
        <dbReference type="ARBA" id="ARBA00022840"/>
    </source>
</evidence>
<gene>
    <name evidence="4" type="ORF">G3O07_13595</name>
</gene>
<dbReference type="Pfam" id="PF00501">
    <property type="entry name" value="AMP-binding"/>
    <property type="match status" value="1"/>
</dbReference>
<dbReference type="GO" id="GO:0004467">
    <property type="term" value="F:long-chain fatty acid-CoA ligase activity"/>
    <property type="evidence" value="ECO:0007669"/>
    <property type="project" value="TreeGrafter"/>
</dbReference>
<organism evidence="4 5">
    <name type="scientific">Pseudomonas laurentiana</name>
    <dbReference type="NCBI Taxonomy" id="2364649"/>
    <lineage>
        <taxon>Bacteria</taxon>
        <taxon>Pseudomonadati</taxon>
        <taxon>Pseudomonadota</taxon>
        <taxon>Gammaproteobacteria</taxon>
        <taxon>Pseudomonadales</taxon>
        <taxon>Pseudomonadaceae</taxon>
        <taxon>Pseudomonas</taxon>
    </lineage>
</organism>
<comment type="caution">
    <text evidence="4">The sequence shown here is derived from an EMBL/GenBank/DDBJ whole genome shotgun (WGS) entry which is preliminary data.</text>
</comment>
<protein>
    <submittedName>
        <fullName evidence="4">Long-chain fatty acid--CoA ligase</fullName>
    </submittedName>
</protein>
<feature type="domain" description="AMP-dependent synthetase/ligase" evidence="3">
    <location>
        <begin position="19"/>
        <end position="124"/>
    </location>
</feature>
<dbReference type="InterPro" id="IPR042099">
    <property type="entry name" value="ANL_N_sf"/>
</dbReference>
<dbReference type="GO" id="GO:0016020">
    <property type="term" value="C:membrane"/>
    <property type="evidence" value="ECO:0007669"/>
    <property type="project" value="TreeGrafter"/>
</dbReference>
<evidence type="ECO:0000259" key="3">
    <source>
        <dbReference type="Pfam" id="PF00501"/>
    </source>
</evidence>
<dbReference type="AlphaFoldDB" id="A0A6I5RS37"/>